<evidence type="ECO:0000313" key="2">
    <source>
        <dbReference type="EMBL" id="KMQ89665.1"/>
    </source>
</evidence>
<reference evidence="2 3" key="1">
    <citation type="submission" date="2015-04" db="EMBL/GenBank/DDBJ databases">
        <title>Lasius niger genome sequencing.</title>
        <authorList>
            <person name="Konorov E.A."/>
            <person name="Nikitin M.A."/>
            <person name="Kirill M.V."/>
            <person name="Chang P."/>
        </authorList>
    </citation>
    <scope>NUCLEOTIDE SEQUENCE [LARGE SCALE GENOMIC DNA]</scope>
    <source>
        <tissue evidence="2">Whole</tissue>
    </source>
</reference>
<keyword evidence="3" id="KW-1185">Reference proteome</keyword>
<accession>A0A0J7NAM6</accession>
<organism evidence="2 3">
    <name type="scientific">Lasius niger</name>
    <name type="common">Black garden ant</name>
    <dbReference type="NCBI Taxonomy" id="67767"/>
    <lineage>
        <taxon>Eukaryota</taxon>
        <taxon>Metazoa</taxon>
        <taxon>Ecdysozoa</taxon>
        <taxon>Arthropoda</taxon>
        <taxon>Hexapoda</taxon>
        <taxon>Insecta</taxon>
        <taxon>Pterygota</taxon>
        <taxon>Neoptera</taxon>
        <taxon>Endopterygota</taxon>
        <taxon>Hymenoptera</taxon>
        <taxon>Apocrita</taxon>
        <taxon>Aculeata</taxon>
        <taxon>Formicoidea</taxon>
        <taxon>Formicidae</taxon>
        <taxon>Formicinae</taxon>
        <taxon>Lasius</taxon>
        <taxon>Lasius</taxon>
    </lineage>
</organism>
<evidence type="ECO:0000256" key="1">
    <source>
        <dbReference type="SAM" id="MobiDB-lite"/>
    </source>
</evidence>
<dbReference type="AlphaFoldDB" id="A0A0J7NAM6"/>
<dbReference type="PaxDb" id="67767-A0A0J7NAM6"/>
<sequence>MKGTTGSGSGDDSPPGKARSPLGRKSLEGHESGEISDRAGALGPPPPQTLSAIREGSEEAFLPVLEHLSGHETGQLYGGEEEDVDDGMNEEDTILSEDSIDSTVLGIVDRCKREEDNIN</sequence>
<proteinExistence type="predicted"/>
<feature type="region of interest" description="Disordered" evidence="1">
    <location>
        <begin position="1"/>
        <end position="51"/>
    </location>
</feature>
<protein>
    <submittedName>
        <fullName evidence="2">Diguanylate cyclase</fullName>
    </submittedName>
</protein>
<gene>
    <name evidence="2" type="ORF">RF55_10677</name>
</gene>
<comment type="caution">
    <text evidence="2">The sequence shown here is derived from an EMBL/GenBank/DDBJ whole genome shotgun (WGS) entry which is preliminary data.</text>
</comment>
<dbReference type="EMBL" id="LBMM01007516">
    <property type="protein sequence ID" value="KMQ89665.1"/>
    <property type="molecule type" value="Genomic_DNA"/>
</dbReference>
<dbReference type="Proteomes" id="UP000036403">
    <property type="component" value="Unassembled WGS sequence"/>
</dbReference>
<name>A0A0J7NAM6_LASNI</name>
<evidence type="ECO:0000313" key="3">
    <source>
        <dbReference type="Proteomes" id="UP000036403"/>
    </source>
</evidence>
<feature type="compositionally biased region" description="Basic and acidic residues" evidence="1">
    <location>
        <begin position="25"/>
        <end position="37"/>
    </location>
</feature>